<evidence type="ECO:0000256" key="3">
    <source>
        <dbReference type="SAM" id="MobiDB-lite"/>
    </source>
</evidence>
<feature type="domain" description="NAD-dependent epimerase/dehydratase" evidence="4">
    <location>
        <begin position="7"/>
        <end position="224"/>
    </location>
</feature>
<keyword evidence="1" id="KW-0560">Oxidoreductase</keyword>
<dbReference type="HOGENOM" id="CLU_007383_9_2_1"/>
<dbReference type="SUPFAM" id="SSF51735">
    <property type="entry name" value="NAD(P)-binding Rossmann-fold domains"/>
    <property type="match status" value="1"/>
</dbReference>
<sequence>MATKGTVLVTGGSGHIGFPIVVEALKRGYNVRAVVRSQEKAERIKSAKSIQPHLSGLELMVVPDFFADRAFAEAITGVDYVIHVAAQIIKPWLDCSNPEVVHENWIRPNVDMTLAILRAAQTQPTIKRVILTSSAGAILPALWDDPTLEEIRAKLPATPTTADSKPPRRSELGPFANPSDAYNVSKQLARERVERFIAEDNPHFQIIQIMPSLTFGPMELATDPQEYLVSANVCILAPLLDMQQPFVFPGITCHLNDVVDVHVAALDVEGLDGHQNFAVNWDHEADVQYDDAKDLVRKWFPEAVEKGILPCKGATTTFKCPIDARRTEEMFGIKFKGFEEMVRYGVEGFLDSVRQQQESQNGTA</sequence>
<proteinExistence type="inferred from homology"/>
<evidence type="ECO:0000313" key="5">
    <source>
        <dbReference type="EMBL" id="ETN37119.1"/>
    </source>
</evidence>
<protein>
    <recommendedName>
        <fullName evidence="4">NAD-dependent epimerase/dehydratase domain-containing protein</fullName>
    </recommendedName>
</protein>
<organism evidence="5 6">
    <name type="scientific">Cyphellophora europaea (strain CBS 101466)</name>
    <name type="common">Phialophora europaea</name>
    <dbReference type="NCBI Taxonomy" id="1220924"/>
    <lineage>
        <taxon>Eukaryota</taxon>
        <taxon>Fungi</taxon>
        <taxon>Dikarya</taxon>
        <taxon>Ascomycota</taxon>
        <taxon>Pezizomycotina</taxon>
        <taxon>Eurotiomycetes</taxon>
        <taxon>Chaetothyriomycetidae</taxon>
        <taxon>Chaetothyriales</taxon>
        <taxon>Cyphellophoraceae</taxon>
        <taxon>Cyphellophora</taxon>
    </lineage>
</organism>
<dbReference type="Gene3D" id="3.40.50.720">
    <property type="entry name" value="NAD(P)-binding Rossmann-like Domain"/>
    <property type="match status" value="1"/>
</dbReference>
<dbReference type="Pfam" id="PF01370">
    <property type="entry name" value="Epimerase"/>
    <property type="match status" value="1"/>
</dbReference>
<dbReference type="RefSeq" id="XP_008720651.1">
    <property type="nucleotide sequence ID" value="XM_008722429.1"/>
</dbReference>
<dbReference type="EMBL" id="KB822724">
    <property type="protein sequence ID" value="ETN37119.1"/>
    <property type="molecule type" value="Genomic_DNA"/>
</dbReference>
<dbReference type="InterPro" id="IPR036291">
    <property type="entry name" value="NAD(P)-bd_dom_sf"/>
</dbReference>
<dbReference type="Proteomes" id="UP000030752">
    <property type="component" value="Unassembled WGS sequence"/>
</dbReference>
<evidence type="ECO:0000256" key="1">
    <source>
        <dbReference type="ARBA" id="ARBA00023002"/>
    </source>
</evidence>
<evidence type="ECO:0000256" key="2">
    <source>
        <dbReference type="ARBA" id="ARBA00023445"/>
    </source>
</evidence>
<dbReference type="PANTHER" id="PTHR10366">
    <property type="entry name" value="NAD DEPENDENT EPIMERASE/DEHYDRATASE"/>
    <property type="match status" value="1"/>
</dbReference>
<comment type="similarity">
    <text evidence="2">Belongs to the NAD(P)-dependent epimerase/dehydratase family. Dihydroflavonol-4-reductase subfamily.</text>
</comment>
<evidence type="ECO:0000313" key="6">
    <source>
        <dbReference type="Proteomes" id="UP000030752"/>
    </source>
</evidence>
<dbReference type="PANTHER" id="PTHR10366:SF564">
    <property type="entry name" value="STEROL-4-ALPHA-CARBOXYLATE 3-DEHYDROGENASE, DECARBOXYLATING"/>
    <property type="match status" value="1"/>
</dbReference>
<dbReference type="AlphaFoldDB" id="W2RN01"/>
<feature type="region of interest" description="Disordered" evidence="3">
    <location>
        <begin position="156"/>
        <end position="179"/>
    </location>
</feature>
<dbReference type="OrthoDB" id="2735536at2759"/>
<dbReference type="GO" id="GO:0016616">
    <property type="term" value="F:oxidoreductase activity, acting on the CH-OH group of donors, NAD or NADP as acceptor"/>
    <property type="evidence" value="ECO:0007669"/>
    <property type="project" value="TreeGrafter"/>
</dbReference>
<name>W2RN01_CYPE1</name>
<keyword evidence="6" id="KW-1185">Reference proteome</keyword>
<dbReference type="InterPro" id="IPR050425">
    <property type="entry name" value="NAD(P)_dehydrat-like"/>
</dbReference>
<dbReference type="eggNOG" id="KOG1502">
    <property type="taxonomic scope" value="Eukaryota"/>
</dbReference>
<accession>W2RN01</accession>
<dbReference type="InParanoid" id="W2RN01"/>
<gene>
    <name evidence="5" type="ORF">HMPREF1541_08109</name>
</gene>
<dbReference type="InterPro" id="IPR001509">
    <property type="entry name" value="Epimerase_deHydtase"/>
</dbReference>
<reference evidence="5 6" key="1">
    <citation type="submission" date="2013-03" db="EMBL/GenBank/DDBJ databases">
        <title>The Genome Sequence of Phialophora europaea CBS 101466.</title>
        <authorList>
            <consortium name="The Broad Institute Genomics Platform"/>
            <person name="Cuomo C."/>
            <person name="de Hoog S."/>
            <person name="Gorbushina A."/>
            <person name="Walker B."/>
            <person name="Young S.K."/>
            <person name="Zeng Q."/>
            <person name="Gargeya S."/>
            <person name="Fitzgerald M."/>
            <person name="Haas B."/>
            <person name="Abouelleil A."/>
            <person name="Allen A.W."/>
            <person name="Alvarado L."/>
            <person name="Arachchi H.M."/>
            <person name="Berlin A.M."/>
            <person name="Chapman S.B."/>
            <person name="Gainer-Dewar J."/>
            <person name="Goldberg J."/>
            <person name="Griggs A."/>
            <person name="Gujja S."/>
            <person name="Hansen M."/>
            <person name="Howarth C."/>
            <person name="Imamovic A."/>
            <person name="Ireland A."/>
            <person name="Larimer J."/>
            <person name="McCowan C."/>
            <person name="Murphy C."/>
            <person name="Pearson M."/>
            <person name="Poon T.W."/>
            <person name="Priest M."/>
            <person name="Roberts A."/>
            <person name="Saif S."/>
            <person name="Shea T."/>
            <person name="Sisk P."/>
            <person name="Sykes S."/>
            <person name="Wortman J."/>
            <person name="Nusbaum C."/>
            <person name="Birren B."/>
        </authorList>
    </citation>
    <scope>NUCLEOTIDE SEQUENCE [LARGE SCALE GENOMIC DNA]</scope>
    <source>
        <strain evidence="5 6">CBS 101466</strain>
    </source>
</reference>
<dbReference type="STRING" id="1220924.W2RN01"/>
<evidence type="ECO:0000259" key="4">
    <source>
        <dbReference type="Pfam" id="PF01370"/>
    </source>
</evidence>
<dbReference type="GeneID" id="19975448"/>
<dbReference type="VEuPathDB" id="FungiDB:HMPREF1541_08109"/>